<evidence type="ECO:0000313" key="3">
    <source>
        <dbReference type="Proteomes" id="UP001500782"/>
    </source>
</evidence>
<keyword evidence="1" id="KW-0472">Membrane</keyword>
<reference evidence="2 3" key="1">
    <citation type="journal article" date="2019" name="Int. J. Syst. Evol. Microbiol.">
        <title>The Global Catalogue of Microorganisms (GCM) 10K type strain sequencing project: providing services to taxonomists for standard genome sequencing and annotation.</title>
        <authorList>
            <consortium name="The Broad Institute Genomics Platform"/>
            <consortium name="The Broad Institute Genome Sequencing Center for Infectious Disease"/>
            <person name="Wu L."/>
            <person name="Ma J."/>
        </authorList>
    </citation>
    <scope>NUCLEOTIDE SEQUENCE [LARGE SCALE GENOMIC DNA]</scope>
    <source>
        <strain evidence="2 3">JCM 9731</strain>
    </source>
</reference>
<dbReference type="EMBL" id="BAAADJ010000006">
    <property type="protein sequence ID" value="GAA0320304.1"/>
    <property type="molecule type" value="Genomic_DNA"/>
</dbReference>
<feature type="transmembrane region" description="Helical" evidence="1">
    <location>
        <begin position="7"/>
        <end position="26"/>
    </location>
</feature>
<organism evidence="2 3">
    <name type="scientific">Bacillus carboniphilus</name>
    <dbReference type="NCBI Taxonomy" id="86663"/>
    <lineage>
        <taxon>Bacteria</taxon>
        <taxon>Bacillati</taxon>
        <taxon>Bacillota</taxon>
        <taxon>Bacilli</taxon>
        <taxon>Bacillales</taxon>
        <taxon>Bacillaceae</taxon>
        <taxon>Bacillus</taxon>
    </lineage>
</organism>
<keyword evidence="1" id="KW-0812">Transmembrane</keyword>
<dbReference type="Proteomes" id="UP001500782">
    <property type="component" value="Unassembled WGS sequence"/>
</dbReference>
<name>A0ABN0VYA5_9BACI</name>
<keyword evidence="3" id="KW-1185">Reference proteome</keyword>
<evidence type="ECO:0000256" key="1">
    <source>
        <dbReference type="SAM" id="Phobius"/>
    </source>
</evidence>
<feature type="transmembrane region" description="Helical" evidence="1">
    <location>
        <begin position="32"/>
        <end position="51"/>
    </location>
</feature>
<sequence length="54" mass="6266">MIFYKIVCFWRFFSLSWLISMFLVVGNGVYDVDYLVLGVLEGGLIGNWVWVSGR</sequence>
<keyword evidence="1" id="KW-1133">Transmembrane helix</keyword>
<accession>A0ABN0VYA5</accession>
<evidence type="ECO:0000313" key="2">
    <source>
        <dbReference type="EMBL" id="GAA0320304.1"/>
    </source>
</evidence>
<comment type="caution">
    <text evidence="2">The sequence shown here is derived from an EMBL/GenBank/DDBJ whole genome shotgun (WGS) entry which is preliminary data.</text>
</comment>
<protein>
    <submittedName>
        <fullName evidence="2">Uncharacterized protein</fullName>
    </submittedName>
</protein>
<gene>
    <name evidence="2" type="ORF">GCM10008967_08590</name>
</gene>
<proteinExistence type="predicted"/>